<gene>
    <name evidence="1" type="primary">PLEST008612</name>
    <name evidence="1" type="ORF">PLESTB_000431000</name>
</gene>
<name>A0A9W6BET1_9CHLO</name>
<dbReference type="Proteomes" id="UP001165080">
    <property type="component" value="Unassembled WGS sequence"/>
</dbReference>
<sequence length="69" mass="7316">MGKMNPPLDRSFLPRASAGAVFEQAKPVLTSPDDYRVTFTPITPPGNPGATIRAGNTAFAATALQMRQV</sequence>
<evidence type="ECO:0000313" key="1">
    <source>
        <dbReference type="EMBL" id="GLC50779.1"/>
    </source>
</evidence>
<comment type="caution">
    <text evidence="1">The sequence shown here is derived from an EMBL/GenBank/DDBJ whole genome shotgun (WGS) entry which is preliminary data.</text>
</comment>
<proteinExistence type="predicted"/>
<dbReference type="EMBL" id="BRXU01000004">
    <property type="protein sequence ID" value="GLC50779.1"/>
    <property type="molecule type" value="Genomic_DNA"/>
</dbReference>
<organism evidence="1 2">
    <name type="scientific">Pleodorina starrii</name>
    <dbReference type="NCBI Taxonomy" id="330485"/>
    <lineage>
        <taxon>Eukaryota</taxon>
        <taxon>Viridiplantae</taxon>
        <taxon>Chlorophyta</taxon>
        <taxon>core chlorophytes</taxon>
        <taxon>Chlorophyceae</taxon>
        <taxon>CS clade</taxon>
        <taxon>Chlamydomonadales</taxon>
        <taxon>Volvocaceae</taxon>
        <taxon>Pleodorina</taxon>
    </lineage>
</organism>
<keyword evidence="2" id="KW-1185">Reference proteome</keyword>
<protein>
    <submittedName>
        <fullName evidence="1">Uncharacterized protein</fullName>
    </submittedName>
</protein>
<accession>A0A9W6BET1</accession>
<dbReference type="AlphaFoldDB" id="A0A9W6BET1"/>
<reference evidence="1 2" key="1">
    <citation type="journal article" date="2023" name="Commun. Biol.">
        <title>Reorganization of the ancestral sex-determining regions during the evolution of trioecy in Pleodorina starrii.</title>
        <authorList>
            <person name="Takahashi K."/>
            <person name="Suzuki S."/>
            <person name="Kawai-Toyooka H."/>
            <person name="Yamamoto K."/>
            <person name="Hamaji T."/>
            <person name="Ootsuki R."/>
            <person name="Yamaguchi H."/>
            <person name="Kawachi M."/>
            <person name="Higashiyama T."/>
            <person name="Nozaki H."/>
        </authorList>
    </citation>
    <scope>NUCLEOTIDE SEQUENCE [LARGE SCALE GENOMIC DNA]</scope>
    <source>
        <strain evidence="1 2">NIES-4479</strain>
    </source>
</reference>
<evidence type="ECO:0000313" key="2">
    <source>
        <dbReference type="Proteomes" id="UP001165080"/>
    </source>
</evidence>